<evidence type="ECO:0000256" key="17">
    <source>
        <dbReference type="ARBA" id="ARBA00042507"/>
    </source>
</evidence>
<keyword evidence="30" id="KW-1185">Reference proteome</keyword>
<evidence type="ECO:0000256" key="27">
    <source>
        <dbReference type="PIRSR" id="PIRSR600407-2"/>
    </source>
</evidence>
<evidence type="ECO:0000256" key="9">
    <source>
        <dbReference type="ARBA" id="ARBA00022801"/>
    </source>
</evidence>
<comment type="subunit">
    <text evidence="19">Monomer; active form. Homodimer; disulfide-linked. Homodimers are enzymatically inactive.</text>
</comment>
<evidence type="ECO:0000256" key="14">
    <source>
        <dbReference type="ARBA" id="ARBA00023180"/>
    </source>
</evidence>
<dbReference type="InParanoid" id="A0A7N4PCN9"/>
<comment type="pathway">
    <text evidence="5">Protein modification; protein glycosylation.</text>
</comment>
<dbReference type="GO" id="GO:0005615">
    <property type="term" value="C:extracellular space"/>
    <property type="evidence" value="ECO:0007669"/>
    <property type="project" value="Ensembl"/>
</dbReference>
<reference evidence="29 30" key="1">
    <citation type="journal article" date="2011" name="Proc. Natl. Acad. Sci. U.S.A.">
        <title>Genetic diversity and population structure of the endangered marsupial Sarcophilus harrisii (Tasmanian devil).</title>
        <authorList>
            <person name="Miller W."/>
            <person name="Hayes V.M."/>
            <person name="Ratan A."/>
            <person name="Petersen D.C."/>
            <person name="Wittekindt N.E."/>
            <person name="Miller J."/>
            <person name="Walenz B."/>
            <person name="Knight J."/>
            <person name="Qi J."/>
            <person name="Zhao F."/>
            <person name="Wang Q."/>
            <person name="Bedoya-Reina O.C."/>
            <person name="Katiyar N."/>
            <person name="Tomsho L.P."/>
            <person name="Kasson L.M."/>
            <person name="Hardie R.A."/>
            <person name="Woodbridge P."/>
            <person name="Tindall E.A."/>
            <person name="Bertelsen M.F."/>
            <person name="Dixon D."/>
            <person name="Pyecroft S."/>
            <person name="Helgen K.M."/>
            <person name="Lesk A.M."/>
            <person name="Pringle T.H."/>
            <person name="Patterson N."/>
            <person name="Zhang Y."/>
            <person name="Kreiss A."/>
            <person name="Woods G.M."/>
            <person name="Jones M.E."/>
            <person name="Schuster S.C."/>
        </authorList>
    </citation>
    <scope>NUCLEOTIDE SEQUENCE [LARGE SCALE GENOMIC DNA]</scope>
</reference>
<protein>
    <recommendedName>
        <fullName evidence="15">nucleoside diphosphate phosphatase</fullName>
        <ecNumber evidence="15">3.6.1.6</ecNumber>
    </recommendedName>
    <alternativeName>
        <fullName evidence="16">Guanosine-diphosphatase ENTPD5</fullName>
    </alternativeName>
    <alternativeName>
        <fullName evidence="17">Uridine-diphosphatase ENTPD5</fullName>
    </alternativeName>
</protein>
<evidence type="ECO:0000256" key="7">
    <source>
        <dbReference type="ARBA" id="ARBA00022525"/>
    </source>
</evidence>
<dbReference type="GO" id="GO:0005783">
    <property type="term" value="C:endoplasmic reticulum"/>
    <property type="evidence" value="ECO:0007669"/>
    <property type="project" value="UniProtKB-SubCell"/>
</dbReference>
<dbReference type="PANTHER" id="PTHR11782">
    <property type="entry name" value="ADENOSINE/GUANOSINE DIPHOSPHATASE"/>
    <property type="match status" value="1"/>
</dbReference>
<comment type="catalytic activity">
    <reaction evidence="20">
        <text>CDP + H2O = CMP + phosphate + H(+)</text>
        <dbReference type="Rhea" id="RHEA:64880"/>
        <dbReference type="ChEBI" id="CHEBI:15377"/>
        <dbReference type="ChEBI" id="CHEBI:15378"/>
        <dbReference type="ChEBI" id="CHEBI:43474"/>
        <dbReference type="ChEBI" id="CHEBI:58069"/>
        <dbReference type="ChEBI" id="CHEBI:60377"/>
        <dbReference type="EC" id="3.6.1.6"/>
    </reaction>
    <physiologicalReaction direction="left-to-right" evidence="20">
        <dbReference type="Rhea" id="RHEA:64881"/>
    </physiologicalReaction>
</comment>
<dbReference type="PANTHER" id="PTHR11782:SF35">
    <property type="entry name" value="NUCLEOSIDE DIPHOSPHATE PHOSPHATASE ENTPD5"/>
    <property type="match status" value="1"/>
</dbReference>
<evidence type="ECO:0000256" key="26">
    <source>
        <dbReference type="PIRSR" id="PIRSR600407-1"/>
    </source>
</evidence>
<evidence type="ECO:0000256" key="28">
    <source>
        <dbReference type="RuleBase" id="RU003833"/>
    </source>
</evidence>
<evidence type="ECO:0000256" key="18">
    <source>
        <dbReference type="ARBA" id="ARBA00045733"/>
    </source>
</evidence>
<keyword evidence="14" id="KW-0325">Glycoprotein</keyword>
<name>A0A7N4PCN9_SARHA</name>
<comment type="catalytic activity">
    <reaction evidence="23">
        <text>GDP + H2O = GMP + phosphate + H(+)</text>
        <dbReference type="Rhea" id="RHEA:22156"/>
        <dbReference type="ChEBI" id="CHEBI:15377"/>
        <dbReference type="ChEBI" id="CHEBI:15378"/>
        <dbReference type="ChEBI" id="CHEBI:43474"/>
        <dbReference type="ChEBI" id="CHEBI:58115"/>
        <dbReference type="ChEBI" id="CHEBI:58189"/>
        <dbReference type="EC" id="3.6.1.6"/>
    </reaction>
    <physiologicalReaction direction="left-to-right" evidence="23">
        <dbReference type="Rhea" id="RHEA:22157"/>
    </physiologicalReaction>
</comment>
<dbReference type="FunFam" id="3.30.420.40:FF:000052">
    <property type="entry name" value="Ectonucleoside triphosphate diphosphohydrolase 5"/>
    <property type="match status" value="1"/>
</dbReference>
<comment type="function">
    <text evidence="18">Hydrolyzes nucleoside diphosphates with a preference for GDP, IDP and UDP compared to ADP and CDP. In the lumen of the endoplasmic reticulum, hydrolyzes UDP that acts as an end-product feedback inhibitor of the UDP-Glc:glycoprotein glucosyltransferases. UMP can be transported back by an UDP-sugar antiporter to the cytosol where it is consumed to regenerate UDP-glucose. Therefore, it positively regulates protein reglucosylation by clearing UDP from the ER lumen and by promoting the regeneration of UDP-glucose. Protein reglucosylation is essential to proper glycoprotein folding and quality control in the ER.</text>
</comment>
<dbReference type="GO" id="GO:0006011">
    <property type="term" value="P:UDP-alpha-D-glucose metabolic process"/>
    <property type="evidence" value="ECO:0007669"/>
    <property type="project" value="Ensembl"/>
</dbReference>
<evidence type="ECO:0000256" key="22">
    <source>
        <dbReference type="ARBA" id="ARBA00048075"/>
    </source>
</evidence>
<evidence type="ECO:0000256" key="24">
    <source>
        <dbReference type="ARBA" id="ARBA00049217"/>
    </source>
</evidence>
<comment type="cofactor">
    <cofactor evidence="2">
        <name>Mg(2+)</name>
        <dbReference type="ChEBI" id="CHEBI:18420"/>
    </cofactor>
</comment>
<keyword evidence="27" id="KW-0067">ATP-binding</keyword>
<dbReference type="Gene3D" id="3.30.420.40">
    <property type="match status" value="1"/>
</dbReference>
<evidence type="ECO:0000256" key="21">
    <source>
        <dbReference type="ARBA" id="ARBA00048053"/>
    </source>
</evidence>
<dbReference type="Pfam" id="PF01150">
    <property type="entry name" value="GDA1_CD39"/>
    <property type="match status" value="1"/>
</dbReference>
<accession>A0A7N4PCN9</accession>
<keyword evidence="27" id="KW-0547">Nucleotide-binding</keyword>
<dbReference type="Proteomes" id="UP000007648">
    <property type="component" value="Unassembled WGS sequence"/>
</dbReference>
<comment type="catalytic activity">
    <reaction evidence="21">
        <text>a ribonucleoside 5'-diphosphate + H2O = a ribonucleoside 5'-phosphate + phosphate + H(+)</text>
        <dbReference type="Rhea" id="RHEA:36799"/>
        <dbReference type="ChEBI" id="CHEBI:15377"/>
        <dbReference type="ChEBI" id="CHEBI:15378"/>
        <dbReference type="ChEBI" id="CHEBI:43474"/>
        <dbReference type="ChEBI" id="CHEBI:57930"/>
        <dbReference type="ChEBI" id="CHEBI:58043"/>
        <dbReference type="EC" id="3.6.1.6"/>
    </reaction>
    <physiologicalReaction direction="left-to-right" evidence="21">
        <dbReference type="Rhea" id="RHEA:36800"/>
    </physiologicalReaction>
</comment>
<evidence type="ECO:0000256" key="15">
    <source>
        <dbReference type="ARBA" id="ARBA00038863"/>
    </source>
</evidence>
<keyword evidence="7" id="KW-0964">Secreted</keyword>
<dbReference type="FunCoup" id="A0A7N4PCN9">
    <property type="interactions" value="1123"/>
</dbReference>
<dbReference type="GO" id="GO:1990003">
    <property type="term" value="F:IDP phosphatase activity"/>
    <property type="evidence" value="ECO:0007669"/>
    <property type="project" value="Ensembl"/>
</dbReference>
<dbReference type="GO" id="GO:0051084">
    <property type="term" value="P:'de novo' post-translational protein folding"/>
    <property type="evidence" value="ECO:0007669"/>
    <property type="project" value="Ensembl"/>
</dbReference>
<evidence type="ECO:0000256" key="13">
    <source>
        <dbReference type="ARBA" id="ARBA00023157"/>
    </source>
</evidence>
<dbReference type="CDD" id="cd24114">
    <property type="entry name" value="ASKHA_NBD_NTPDase5"/>
    <property type="match status" value="1"/>
</dbReference>
<dbReference type="GO" id="GO:0005524">
    <property type="term" value="F:ATP binding"/>
    <property type="evidence" value="ECO:0007669"/>
    <property type="project" value="UniProtKB-KW"/>
</dbReference>
<dbReference type="Gene3D" id="3.30.420.150">
    <property type="entry name" value="Exopolyphosphatase. Domain 2"/>
    <property type="match status" value="1"/>
</dbReference>
<dbReference type="GO" id="GO:0006487">
    <property type="term" value="P:protein N-linked glycosylation"/>
    <property type="evidence" value="ECO:0007669"/>
    <property type="project" value="Ensembl"/>
</dbReference>
<evidence type="ECO:0000256" key="23">
    <source>
        <dbReference type="ARBA" id="ARBA00048756"/>
    </source>
</evidence>
<comment type="cofactor">
    <cofactor evidence="1">
        <name>Ca(2+)</name>
        <dbReference type="ChEBI" id="CHEBI:29108"/>
    </cofactor>
</comment>
<dbReference type="GO" id="GO:0004382">
    <property type="term" value="F:GDP phosphatase activity"/>
    <property type="evidence" value="ECO:0007669"/>
    <property type="project" value="Ensembl"/>
</dbReference>
<dbReference type="GO" id="GO:0036384">
    <property type="term" value="F:CDP phosphatase activity"/>
    <property type="evidence" value="ECO:0007669"/>
    <property type="project" value="Ensembl"/>
</dbReference>
<evidence type="ECO:0000256" key="12">
    <source>
        <dbReference type="ARBA" id="ARBA00022842"/>
    </source>
</evidence>
<keyword evidence="10" id="KW-0256">Endoplasmic reticulum</keyword>
<evidence type="ECO:0000256" key="6">
    <source>
        <dbReference type="ARBA" id="ARBA00009283"/>
    </source>
</evidence>
<evidence type="ECO:0000256" key="10">
    <source>
        <dbReference type="ARBA" id="ARBA00022824"/>
    </source>
</evidence>
<dbReference type="EC" id="3.6.1.6" evidence="15"/>
<comment type="catalytic activity">
    <reaction evidence="25">
        <text>IDP + H2O = IMP + phosphate + H(+)</text>
        <dbReference type="Rhea" id="RHEA:35207"/>
        <dbReference type="ChEBI" id="CHEBI:15377"/>
        <dbReference type="ChEBI" id="CHEBI:15378"/>
        <dbReference type="ChEBI" id="CHEBI:43474"/>
        <dbReference type="ChEBI" id="CHEBI:58053"/>
        <dbReference type="ChEBI" id="CHEBI:58280"/>
        <dbReference type="EC" id="3.6.1.6"/>
    </reaction>
    <physiologicalReaction direction="left-to-right" evidence="25">
        <dbReference type="Rhea" id="RHEA:35208"/>
    </physiologicalReaction>
</comment>
<evidence type="ECO:0000256" key="5">
    <source>
        <dbReference type="ARBA" id="ARBA00004922"/>
    </source>
</evidence>
<keyword evidence="9 28" id="KW-0378">Hydrolase</keyword>
<dbReference type="GeneTree" id="ENSGT01150000286963"/>
<evidence type="ECO:0000256" key="16">
    <source>
        <dbReference type="ARBA" id="ARBA00042111"/>
    </source>
</evidence>
<dbReference type="PROSITE" id="PS01238">
    <property type="entry name" value="GDA1_CD39_NTPASE"/>
    <property type="match status" value="1"/>
</dbReference>
<evidence type="ECO:0000313" key="29">
    <source>
        <dbReference type="Ensembl" id="ENSSHAP00000036441.1"/>
    </source>
</evidence>
<evidence type="ECO:0000256" key="3">
    <source>
        <dbReference type="ARBA" id="ARBA00004240"/>
    </source>
</evidence>
<dbReference type="Ensembl" id="ENSSHAT00000032931.1">
    <property type="protein sequence ID" value="ENSSHAP00000036441.1"/>
    <property type="gene ID" value="ENSSHAG00000022376.1"/>
</dbReference>
<keyword evidence="13" id="KW-1015">Disulfide bond</keyword>
<evidence type="ECO:0000256" key="1">
    <source>
        <dbReference type="ARBA" id="ARBA00001913"/>
    </source>
</evidence>
<dbReference type="AlphaFoldDB" id="A0A7N4PCN9"/>
<comment type="catalytic activity">
    <reaction evidence="22">
        <text>UDP + H2O = UMP + phosphate + H(+)</text>
        <dbReference type="Rhea" id="RHEA:64876"/>
        <dbReference type="ChEBI" id="CHEBI:15377"/>
        <dbReference type="ChEBI" id="CHEBI:15378"/>
        <dbReference type="ChEBI" id="CHEBI:43474"/>
        <dbReference type="ChEBI" id="CHEBI:57865"/>
        <dbReference type="ChEBI" id="CHEBI:58223"/>
        <dbReference type="EC" id="3.6.1.6"/>
    </reaction>
    <physiologicalReaction direction="left-to-right" evidence="22">
        <dbReference type="Rhea" id="RHEA:64877"/>
    </physiologicalReaction>
</comment>
<comment type="subcellular location">
    <subcellularLocation>
        <location evidence="3">Endoplasmic reticulum</location>
    </subcellularLocation>
    <subcellularLocation>
        <location evidence="4">Secreted</location>
    </subcellularLocation>
</comment>
<evidence type="ECO:0000256" key="8">
    <source>
        <dbReference type="ARBA" id="ARBA00022729"/>
    </source>
</evidence>
<sequence>MDLEERMATFLIATFTILVSGVYGTVFPREQTWFQGVFLSSMCPLNISMNTMYGIMFDAGSTGTRIHVYTFVQKMPEHPPTLEGEIFDSIKPGLSAFADQPKQGAETVRRLLEVAKESVPPSHWRRTPVVLKATAGLRLLPDHKAQALLLEVREIFKKSPFLVPEDSVSIMDGSYEGILAWVTVNFLTGQLHGQNPKTVGTLDLGGASTQITFLPQFKKTLEQTPSDYLTSFEMFNSTYELYTHSYLGFGLKAARLATLGALDTEVVDGQTFRSSCLPKWLEAEWDFGGVKYQYGGRQEGEIGFEACYSEVLRVVRGKLHQPDEIRKSSFYAFSYYYDRAVDTDMIDYEKGGILKVQDFEKKAREVCDNLENFTSGSPFLCMDLSYITALLKDGFGFMDSTMLQLTKKVNNIETGWALGATFHLLQSLDLSH</sequence>
<dbReference type="GO" id="GO:0006256">
    <property type="term" value="P:UDP catabolic process"/>
    <property type="evidence" value="ECO:0007669"/>
    <property type="project" value="Ensembl"/>
</dbReference>
<dbReference type="GO" id="GO:0045134">
    <property type="term" value="F:UDP phosphatase activity"/>
    <property type="evidence" value="ECO:0007669"/>
    <property type="project" value="Ensembl"/>
</dbReference>
<keyword evidence="11" id="KW-0106">Calcium</keyword>
<reference evidence="29" key="2">
    <citation type="submission" date="2025-08" db="UniProtKB">
        <authorList>
            <consortium name="Ensembl"/>
        </authorList>
    </citation>
    <scope>IDENTIFICATION</scope>
</reference>
<keyword evidence="8" id="KW-0732">Signal</keyword>
<gene>
    <name evidence="29" type="primary">ENTPD5</name>
</gene>
<comment type="catalytic activity">
    <reaction evidence="24">
        <text>ADP + H2O = AMP + phosphate + H(+)</text>
        <dbReference type="Rhea" id="RHEA:61436"/>
        <dbReference type="ChEBI" id="CHEBI:15377"/>
        <dbReference type="ChEBI" id="CHEBI:15378"/>
        <dbReference type="ChEBI" id="CHEBI:43474"/>
        <dbReference type="ChEBI" id="CHEBI:456215"/>
        <dbReference type="ChEBI" id="CHEBI:456216"/>
        <dbReference type="EC" id="3.6.1.6"/>
    </reaction>
    <physiologicalReaction direction="left-to-right" evidence="24">
        <dbReference type="Rhea" id="RHEA:61437"/>
    </physiologicalReaction>
</comment>
<evidence type="ECO:0000256" key="20">
    <source>
        <dbReference type="ARBA" id="ARBA00047813"/>
    </source>
</evidence>
<reference evidence="29" key="3">
    <citation type="submission" date="2025-09" db="UniProtKB">
        <authorList>
            <consortium name="Ensembl"/>
        </authorList>
    </citation>
    <scope>IDENTIFICATION</scope>
</reference>
<proteinExistence type="inferred from homology"/>
<organism evidence="29 30">
    <name type="scientific">Sarcophilus harrisii</name>
    <name type="common">Tasmanian devil</name>
    <name type="synonym">Sarcophilus laniarius</name>
    <dbReference type="NCBI Taxonomy" id="9305"/>
    <lineage>
        <taxon>Eukaryota</taxon>
        <taxon>Metazoa</taxon>
        <taxon>Chordata</taxon>
        <taxon>Craniata</taxon>
        <taxon>Vertebrata</taxon>
        <taxon>Euteleostomi</taxon>
        <taxon>Mammalia</taxon>
        <taxon>Metatheria</taxon>
        <taxon>Dasyuromorphia</taxon>
        <taxon>Dasyuridae</taxon>
        <taxon>Sarcophilus</taxon>
    </lineage>
</organism>
<comment type="similarity">
    <text evidence="6 28">Belongs to the GDA1/CD39 NTPase family.</text>
</comment>
<dbReference type="FunFam" id="3.30.420.150:FF:000004">
    <property type="entry name" value="Ectonucleoside triphosphate diphosphohydrolase 5"/>
    <property type="match status" value="1"/>
</dbReference>
<dbReference type="GO" id="GO:0043262">
    <property type="term" value="F:ADP phosphatase activity"/>
    <property type="evidence" value="ECO:0007669"/>
    <property type="project" value="Ensembl"/>
</dbReference>
<feature type="active site" description="Proton acceptor" evidence="26">
    <location>
        <position position="176"/>
    </location>
</feature>
<evidence type="ECO:0000256" key="19">
    <source>
        <dbReference type="ARBA" id="ARBA00046723"/>
    </source>
</evidence>
<keyword evidence="12" id="KW-0460">Magnesium</keyword>
<evidence type="ECO:0000256" key="4">
    <source>
        <dbReference type="ARBA" id="ARBA00004613"/>
    </source>
</evidence>
<evidence type="ECO:0000313" key="30">
    <source>
        <dbReference type="Proteomes" id="UP000007648"/>
    </source>
</evidence>
<evidence type="ECO:0000256" key="25">
    <source>
        <dbReference type="ARBA" id="ARBA00049328"/>
    </source>
</evidence>
<feature type="binding site" evidence="27">
    <location>
        <begin position="206"/>
        <end position="210"/>
    </location>
    <ligand>
        <name>ATP</name>
        <dbReference type="ChEBI" id="CHEBI:30616"/>
    </ligand>
</feature>
<evidence type="ECO:0000256" key="11">
    <source>
        <dbReference type="ARBA" id="ARBA00022837"/>
    </source>
</evidence>
<dbReference type="InterPro" id="IPR000407">
    <property type="entry name" value="GDA1_CD39_NTPase"/>
</dbReference>
<evidence type="ECO:0000256" key="2">
    <source>
        <dbReference type="ARBA" id="ARBA00001946"/>
    </source>
</evidence>